<dbReference type="SMART" id="SM00827">
    <property type="entry name" value="PKS_AT"/>
    <property type="match status" value="1"/>
</dbReference>
<feature type="active site" description="Proton acceptor; for dehydratase activity" evidence="5">
    <location>
        <position position="1669"/>
    </location>
</feature>
<dbReference type="InterPro" id="IPR009081">
    <property type="entry name" value="PP-bd_ACP"/>
</dbReference>
<feature type="domain" description="Carrier" evidence="7">
    <location>
        <begin position="1078"/>
        <end position="1155"/>
    </location>
</feature>
<feature type="region of interest" description="Disordered" evidence="6">
    <location>
        <begin position="902"/>
        <end position="952"/>
    </location>
</feature>
<dbReference type="InterPro" id="IPR013968">
    <property type="entry name" value="PKS_KR"/>
</dbReference>
<dbReference type="InterPro" id="IPR036736">
    <property type="entry name" value="ACP-like_sf"/>
</dbReference>
<dbReference type="InterPro" id="IPR016035">
    <property type="entry name" value="Acyl_Trfase/lysoPLipase"/>
</dbReference>
<dbReference type="SUPFAM" id="SSF51735">
    <property type="entry name" value="NAD(P)-binding Rossmann-fold domains"/>
    <property type="match status" value="2"/>
</dbReference>
<dbReference type="Gene3D" id="3.10.129.110">
    <property type="entry name" value="Polyketide synthase dehydratase"/>
    <property type="match status" value="1"/>
</dbReference>
<dbReference type="RefSeq" id="WP_344039784.1">
    <property type="nucleotide sequence ID" value="NZ_BAAAKE010000018.1"/>
</dbReference>
<dbReference type="Pfam" id="PF08659">
    <property type="entry name" value="KR"/>
    <property type="match status" value="1"/>
</dbReference>
<dbReference type="Gene3D" id="3.40.366.10">
    <property type="entry name" value="Malonyl-Coenzyme A Acyl Carrier Protein, domain 2"/>
    <property type="match status" value="1"/>
</dbReference>
<reference evidence="11" key="1">
    <citation type="journal article" date="2019" name="Int. J. Syst. Evol. Microbiol.">
        <title>The Global Catalogue of Microorganisms (GCM) 10K type strain sequencing project: providing services to taxonomists for standard genome sequencing and annotation.</title>
        <authorList>
            <consortium name="The Broad Institute Genomics Platform"/>
            <consortium name="The Broad Institute Genome Sequencing Center for Infectious Disease"/>
            <person name="Wu L."/>
            <person name="Ma J."/>
        </authorList>
    </citation>
    <scope>NUCLEOTIDE SEQUENCE [LARGE SCALE GENOMIC DNA]</scope>
    <source>
        <strain evidence="11">KCTC 12848</strain>
    </source>
</reference>
<evidence type="ECO:0000259" key="8">
    <source>
        <dbReference type="PROSITE" id="PS52004"/>
    </source>
</evidence>
<dbReference type="Gene3D" id="3.40.47.10">
    <property type="match status" value="1"/>
</dbReference>
<sequence>MAHDVTAPVPIAVIGMSCLLPGGEDVGAFWRTVVTGRDLITELPDTHWSAGDYFDPDPSAADKVHAKRGGFLAPVDFAPLAFGTPPSSLATTDTAQLLALHAADAVLREVHDGPLPEHVRDRTGVVLGAIALEMLHHMSSRMQRPVWEAGLRAQGLDEYVVREVCDRIAEQYVPWRPESFPGLLSNVVAGRIANRFDLHGLNHTVDAACASSLSALSVAIGELALGRADLMITGGVDTLNDITTYMCFGKSQVLSPTGECRPFSDDADGTILGEGLAMFALKRLSDAERDGDAVYAVLRGVGTASDGKGDAVHAPVAAGQVRALRRAYDAAGYGPETVELVEAHGTGTVAGDATEVAALLEVFGGSGRDGSWCALGSVKSQIGHAKAAAGAAGLIKTVLALHQRVLPPTIKVRAPRPASGPFYVNTTARPWVRDSRHPRRSAVSSFGFGGSDYHVTVEEYTGANRPRRWRVAATELVLLCGGSVEELGDALAHGTDFSEIARRSQETFDPGAPRRLALVAPDLETARSTLASVLRAVRGDEDGEITFPAGAYSGRPGRRGPVAFLFPGQGSQYPNMGAGLLLHHERALQAWDAAADVPLGDRPLHDVVFPRPHAEDHDAGLLDHTEWTQPSLAAHSLALLNLLHDLGLTADRAAGHSSGELVALHHAGAFDAESLLRLARVRGELMSQAGEPGAMLALNCPIEAAEKLITDTGGSRLWPANRNGPEQIVASGAVRDIDALEALARDRGVRVKRLPVSVAAHTPLMAPAAERLRAAAEAIPMSVLRVPVHANANGLPYPADPGSVPERLAAHLCGPVLFADTIEAMYGEGVRTFVEVGPGSALTGLVDGVLGAREHLAVSLDHRDQDSETALQTAMGRLAVRGVELDFAALWRDVRAPRPAAPAAMTVPITGANGHRPERPAPTPTARVRTSETSPTTSEPADQRKPVTAPHQPSAEWLRTLQEMQRATSEAHATVQQTIAGTHLAYLRTAEEALRGLVSAVTGTATPSSPPPAAAPRPWPALAAPPPAREPVWTPAPTSVEPLPVEPLPAPAEVPSTVSAPAPAPVPAEAAPAVTTDQDVAEVMLKIVAELTGYPVDMLDADMRLDGELGVDSIKRVQIMSTLRERMPDLPPLGTGDIGSLRTVRQVAERFSTAAPRRAGRTPAATRTSAATGDTAEEGDPARPLARLTSRQAPARPPGSALGGLHRHPVTIVGGPGGWGGELAEALRQRGIGATASATQPHDARSVIHLAGLADPASVDEVLAVQRTVFEAARRFARAPGDGVFVVVLDSGDDPTAPRALLGGLAALARTLDLEWPEVSAKAVDCGHRDPAALADELCLGGADRDVTLRADGTRLRRELVVATATTGTPVVDERSVVVITGGARGVTATVGLELARTCRPRLALFGRSPLVVEDDELAATPDMAVRAALARRANGRDLAEVGRNAATVTASRQVRATLAELDALGVEHRYVAVDVTDRAALGDALDEVRRTWGPITGLVHGAGVVHDKLVADKTDEQFATVFAAKVDGLRALLDLTATDPLELVCAFSSVAAWSGNRGQADYAMANHAVEHLLAVHHAAHPGRTVRALAWGPWDHGMVTPELAEVFRADDVPLISARAGARAFLRELGTAGDPAVLLLPDARTTSLTRSPRTSEVVVTGRSDPQLADHVIAGAPVVPIAMITEWFVRAAQGRDLRKVRVLRPLRAAGFPDSPHRIVITAEHGTVRLSTADGTAVATARITDDLAPAQDRESRPGGGRPPCADTPYTEPVLFHGPLFRALRQVHAIGAEGAVSSIDGLGSLGWPDQPWHTDPALVDGGIQTAVLWAWHEAGLSTLPMGIDAVHVHRSGPAEGPVRCLVRPVAVHDHHVVCDVLLTDTDGSPHADLLGVELVARPDAGPGERR</sequence>
<dbReference type="InterPro" id="IPR014043">
    <property type="entry name" value="Acyl_transferase_dom"/>
</dbReference>
<organism evidence="10 11">
    <name type="scientific">Saccharothrix xinjiangensis</name>
    <dbReference type="NCBI Taxonomy" id="204798"/>
    <lineage>
        <taxon>Bacteria</taxon>
        <taxon>Bacillati</taxon>
        <taxon>Actinomycetota</taxon>
        <taxon>Actinomycetes</taxon>
        <taxon>Pseudonocardiales</taxon>
        <taxon>Pseudonocardiaceae</taxon>
        <taxon>Saccharothrix</taxon>
    </lineage>
</organism>
<dbReference type="SMART" id="SM00822">
    <property type="entry name" value="PKS_KR"/>
    <property type="match status" value="1"/>
</dbReference>
<dbReference type="SUPFAM" id="SSF52151">
    <property type="entry name" value="FabD/lysophospholipase-like"/>
    <property type="match status" value="1"/>
</dbReference>
<evidence type="ECO:0000256" key="5">
    <source>
        <dbReference type="PROSITE-ProRule" id="PRU01363"/>
    </source>
</evidence>
<dbReference type="InterPro" id="IPR042104">
    <property type="entry name" value="PKS_dehydratase_sf"/>
</dbReference>
<keyword evidence="2" id="KW-0597">Phosphoprotein</keyword>
<dbReference type="InterPro" id="IPR016039">
    <property type="entry name" value="Thiolase-like"/>
</dbReference>
<dbReference type="CDD" id="cd08953">
    <property type="entry name" value="KR_2_SDR_x"/>
    <property type="match status" value="1"/>
</dbReference>
<feature type="region of interest" description="C-terminal hotdog fold" evidence="5">
    <location>
        <begin position="1757"/>
        <end position="1899"/>
    </location>
</feature>
<feature type="active site" description="Proton donor; for dehydratase activity" evidence="5">
    <location>
        <position position="1816"/>
    </location>
</feature>
<dbReference type="Gene3D" id="3.40.50.720">
    <property type="entry name" value="NAD(P)-binding Rossmann-like Domain"/>
    <property type="match status" value="1"/>
</dbReference>
<feature type="region of interest" description="Disordered" evidence="6">
    <location>
        <begin position="1002"/>
        <end position="1039"/>
    </location>
</feature>
<name>A0ABV9Y3I5_9PSEU</name>
<feature type="domain" description="PKS/mFAS DH" evidence="9">
    <location>
        <begin position="1634"/>
        <end position="1899"/>
    </location>
</feature>
<evidence type="ECO:0000256" key="4">
    <source>
        <dbReference type="ARBA" id="ARBA00023315"/>
    </source>
</evidence>
<dbReference type="InterPro" id="IPR001227">
    <property type="entry name" value="Ac_transferase_dom_sf"/>
</dbReference>
<evidence type="ECO:0000256" key="2">
    <source>
        <dbReference type="ARBA" id="ARBA00022553"/>
    </source>
</evidence>
<dbReference type="PROSITE" id="PS00606">
    <property type="entry name" value="KS3_1"/>
    <property type="match status" value="1"/>
</dbReference>
<keyword evidence="11" id="KW-1185">Reference proteome</keyword>
<feature type="region of interest" description="Disordered" evidence="6">
    <location>
        <begin position="1742"/>
        <end position="1765"/>
    </location>
</feature>
<keyword evidence="3" id="KW-0808">Transferase</keyword>
<gene>
    <name evidence="10" type="ORF">ACFPFM_19520</name>
</gene>
<comment type="caution">
    <text evidence="10">The sequence shown here is derived from an EMBL/GenBank/DDBJ whole genome shotgun (WGS) entry which is preliminary data.</text>
</comment>
<dbReference type="Pfam" id="PF00698">
    <property type="entry name" value="Acyl_transf_1"/>
    <property type="match status" value="1"/>
</dbReference>
<feature type="region of interest" description="Disordered" evidence="6">
    <location>
        <begin position="1154"/>
        <end position="1209"/>
    </location>
</feature>
<dbReference type="SUPFAM" id="SSF47336">
    <property type="entry name" value="ACP-like"/>
    <property type="match status" value="1"/>
</dbReference>
<dbReference type="InterPro" id="IPR036291">
    <property type="entry name" value="NAD(P)-bd_dom_sf"/>
</dbReference>
<feature type="compositionally biased region" description="Pro residues" evidence="6">
    <location>
        <begin position="1008"/>
        <end position="1029"/>
    </location>
</feature>
<keyword evidence="4" id="KW-0012">Acyltransferase</keyword>
<dbReference type="InterPro" id="IPR016036">
    <property type="entry name" value="Malonyl_transacylase_ACP-bd"/>
</dbReference>
<dbReference type="InterPro" id="IPR020841">
    <property type="entry name" value="PKS_Beta-ketoAc_synthase_dom"/>
</dbReference>
<feature type="domain" description="Ketosynthase family 3 (KS3)" evidence="8">
    <location>
        <begin position="8"/>
        <end position="459"/>
    </location>
</feature>
<dbReference type="InterPro" id="IPR014031">
    <property type="entry name" value="Ketoacyl_synth_C"/>
</dbReference>
<feature type="compositionally biased region" description="Low complexity" evidence="6">
    <location>
        <begin position="1154"/>
        <end position="1173"/>
    </location>
</feature>
<evidence type="ECO:0000313" key="11">
    <source>
        <dbReference type="Proteomes" id="UP001595833"/>
    </source>
</evidence>
<dbReference type="CDD" id="cd00833">
    <property type="entry name" value="PKS"/>
    <property type="match status" value="1"/>
</dbReference>
<dbReference type="EMBL" id="JBHSJB010000017">
    <property type="protein sequence ID" value="MFC5055934.1"/>
    <property type="molecule type" value="Genomic_DNA"/>
</dbReference>
<feature type="compositionally biased region" description="Low complexity" evidence="6">
    <location>
        <begin position="924"/>
        <end position="940"/>
    </location>
</feature>
<evidence type="ECO:0000256" key="6">
    <source>
        <dbReference type="SAM" id="MobiDB-lite"/>
    </source>
</evidence>
<proteinExistence type="predicted"/>
<dbReference type="PANTHER" id="PTHR43775">
    <property type="entry name" value="FATTY ACID SYNTHASE"/>
    <property type="match status" value="1"/>
</dbReference>
<dbReference type="PROSITE" id="PS50075">
    <property type="entry name" value="CARRIER"/>
    <property type="match status" value="1"/>
</dbReference>
<dbReference type="InterPro" id="IPR018201">
    <property type="entry name" value="Ketoacyl_synth_AS"/>
</dbReference>
<evidence type="ECO:0000259" key="7">
    <source>
        <dbReference type="PROSITE" id="PS50075"/>
    </source>
</evidence>
<dbReference type="SMART" id="SM00825">
    <property type="entry name" value="PKS_KS"/>
    <property type="match status" value="1"/>
</dbReference>
<dbReference type="InterPro" id="IPR057326">
    <property type="entry name" value="KR_dom"/>
</dbReference>
<dbReference type="Gene3D" id="1.10.1200.10">
    <property type="entry name" value="ACP-like"/>
    <property type="match status" value="1"/>
</dbReference>
<accession>A0ABV9Y3I5</accession>
<dbReference type="SUPFAM" id="SSF55048">
    <property type="entry name" value="Probable ACP-binding domain of malonyl-CoA ACP transacylase"/>
    <property type="match status" value="1"/>
</dbReference>
<evidence type="ECO:0000256" key="1">
    <source>
        <dbReference type="ARBA" id="ARBA00022450"/>
    </source>
</evidence>
<feature type="region of interest" description="N-terminal hotdog fold" evidence="5">
    <location>
        <begin position="1634"/>
        <end position="1747"/>
    </location>
</feature>
<dbReference type="Pfam" id="PF00550">
    <property type="entry name" value="PP-binding"/>
    <property type="match status" value="1"/>
</dbReference>
<evidence type="ECO:0000313" key="10">
    <source>
        <dbReference type="EMBL" id="MFC5055934.1"/>
    </source>
</evidence>
<keyword evidence="1" id="KW-0596">Phosphopantetheine</keyword>
<dbReference type="SUPFAM" id="SSF53901">
    <property type="entry name" value="Thiolase-like"/>
    <property type="match status" value="1"/>
</dbReference>
<dbReference type="InterPro" id="IPR049900">
    <property type="entry name" value="PKS_mFAS_DH"/>
</dbReference>
<dbReference type="Pfam" id="PF00109">
    <property type="entry name" value="ketoacyl-synt"/>
    <property type="match status" value="1"/>
</dbReference>
<dbReference type="PROSITE" id="PS52004">
    <property type="entry name" value="KS3_2"/>
    <property type="match status" value="1"/>
</dbReference>
<dbReference type="PROSITE" id="PS52019">
    <property type="entry name" value="PKS_MFAS_DH"/>
    <property type="match status" value="1"/>
</dbReference>
<dbReference type="InterPro" id="IPR050091">
    <property type="entry name" value="PKS_NRPS_Biosynth_Enz"/>
</dbReference>
<evidence type="ECO:0000259" key="9">
    <source>
        <dbReference type="PROSITE" id="PS52019"/>
    </source>
</evidence>
<evidence type="ECO:0000256" key="3">
    <source>
        <dbReference type="ARBA" id="ARBA00022679"/>
    </source>
</evidence>
<dbReference type="InterPro" id="IPR014030">
    <property type="entry name" value="Ketoacyl_synth_N"/>
</dbReference>
<protein>
    <submittedName>
        <fullName evidence="10">SDR family NAD(P)-dependent oxidoreductase</fullName>
    </submittedName>
</protein>
<dbReference type="PANTHER" id="PTHR43775:SF51">
    <property type="entry name" value="INACTIVE PHENOLPHTHIOCEROL SYNTHESIS POLYKETIDE SYNTHASE TYPE I PKS1-RELATED"/>
    <property type="match status" value="1"/>
</dbReference>
<dbReference type="Proteomes" id="UP001595833">
    <property type="component" value="Unassembled WGS sequence"/>
</dbReference>
<dbReference type="Pfam" id="PF02801">
    <property type="entry name" value="Ketoacyl-synt_C"/>
    <property type="match status" value="1"/>
</dbReference>